<keyword evidence="2" id="KW-1185">Reference proteome</keyword>
<feature type="non-terminal residue" evidence="1">
    <location>
        <position position="109"/>
    </location>
</feature>
<reference evidence="1 2" key="1">
    <citation type="journal article" date="2020" name="Cell">
        <title>Large-Scale Comparative Analyses of Tick Genomes Elucidate Their Genetic Diversity and Vector Capacities.</title>
        <authorList>
            <consortium name="Tick Genome and Microbiome Consortium (TIGMIC)"/>
            <person name="Jia N."/>
            <person name="Wang J."/>
            <person name="Shi W."/>
            <person name="Du L."/>
            <person name="Sun Y."/>
            <person name="Zhan W."/>
            <person name="Jiang J.F."/>
            <person name="Wang Q."/>
            <person name="Zhang B."/>
            <person name="Ji P."/>
            <person name="Bell-Sakyi L."/>
            <person name="Cui X.M."/>
            <person name="Yuan T.T."/>
            <person name="Jiang B.G."/>
            <person name="Yang W.F."/>
            <person name="Lam T.T."/>
            <person name="Chang Q.C."/>
            <person name="Ding S.J."/>
            <person name="Wang X.J."/>
            <person name="Zhu J.G."/>
            <person name="Ruan X.D."/>
            <person name="Zhao L."/>
            <person name="Wei J.T."/>
            <person name="Ye R.Z."/>
            <person name="Que T.C."/>
            <person name="Du C.H."/>
            <person name="Zhou Y.H."/>
            <person name="Cheng J.X."/>
            <person name="Dai P.F."/>
            <person name="Guo W.B."/>
            <person name="Han X.H."/>
            <person name="Huang E.J."/>
            <person name="Li L.F."/>
            <person name="Wei W."/>
            <person name="Gao Y.C."/>
            <person name="Liu J.Z."/>
            <person name="Shao H.Z."/>
            <person name="Wang X."/>
            <person name="Wang C.C."/>
            <person name="Yang T.C."/>
            <person name="Huo Q.B."/>
            <person name="Li W."/>
            <person name="Chen H.Y."/>
            <person name="Chen S.E."/>
            <person name="Zhou L.G."/>
            <person name="Ni X.B."/>
            <person name="Tian J.H."/>
            <person name="Sheng Y."/>
            <person name="Liu T."/>
            <person name="Pan Y.S."/>
            <person name="Xia L.Y."/>
            <person name="Li J."/>
            <person name="Zhao F."/>
            <person name="Cao W.C."/>
        </authorList>
    </citation>
    <scope>NUCLEOTIDE SEQUENCE [LARGE SCALE GENOMIC DNA]</scope>
    <source>
        <strain evidence="1">Iper-2018</strain>
    </source>
</reference>
<organism evidence="1 2">
    <name type="scientific">Ixodes persulcatus</name>
    <name type="common">Taiga tick</name>
    <dbReference type="NCBI Taxonomy" id="34615"/>
    <lineage>
        <taxon>Eukaryota</taxon>
        <taxon>Metazoa</taxon>
        <taxon>Ecdysozoa</taxon>
        <taxon>Arthropoda</taxon>
        <taxon>Chelicerata</taxon>
        <taxon>Arachnida</taxon>
        <taxon>Acari</taxon>
        <taxon>Parasitiformes</taxon>
        <taxon>Ixodida</taxon>
        <taxon>Ixodoidea</taxon>
        <taxon>Ixodidae</taxon>
        <taxon>Ixodinae</taxon>
        <taxon>Ixodes</taxon>
    </lineage>
</organism>
<gene>
    <name evidence="1" type="ORF">HPB47_021088</name>
</gene>
<name>A0AC60R180_IXOPE</name>
<evidence type="ECO:0000313" key="2">
    <source>
        <dbReference type="Proteomes" id="UP000805193"/>
    </source>
</evidence>
<dbReference type="EMBL" id="JABSTQ010000916">
    <property type="protein sequence ID" value="KAG0445116.1"/>
    <property type="molecule type" value="Genomic_DNA"/>
</dbReference>
<protein>
    <submittedName>
        <fullName evidence="1">Uncharacterized protein</fullName>
    </submittedName>
</protein>
<comment type="caution">
    <text evidence="1">The sequence shown here is derived from an EMBL/GenBank/DDBJ whole genome shotgun (WGS) entry which is preliminary data.</text>
</comment>
<dbReference type="Proteomes" id="UP000805193">
    <property type="component" value="Unassembled WGS sequence"/>
</dbReference>
<evidence type="ECO:0000313" key="1">
    <source>
        <dbReference type="EMBL" id="KAG0445116.1"/>
    </source>
</evidence>
<proteinExistence type="predicted"/>
<accession>A0AC60R180</accession>
<feature type="non-terminal residue" evidence="1">
    <location>
        <position position="1"/>
    </location>
</feature>
<sequence>SHRWTQEARPDVVARSLICHPFLHRFDRRIVLAAASAPHSPPSKARAFGVVVLLNTSPDDLIHASIQRSTLERKVLILLSTAVLLPPSSTKPAPSPSPLARSPSFQPDH</sequence>